<evidence type="ECO:0000256" key="1">
    <source>
        <dbReference type="HAMAP-Rule" id="MF_00697"/>
    </source>
</evidence>
<comment type="similarity">
    <text evidence="1">Belongs to the UPF0276 family.</text>
</comment>
<evidence type="ECO:0000313" key="2">
    <source>
        <dbReference type="EMBL" id="MFK2874645.1"/>
    </source>
</evidence>
<evidence type="ECO:0000313" key="3">
    <source>
        <dbReference type="Proteomes" id="UP001620405"/>
    </source>
</evidence>
<dbReference type="EMBL" id="JADIKG010000013">
    <property type="protein sequence ID" value="MFK2874645.1"/>
    <property type="molecule type" value="Genomic_DNA"/>
</dbReference>
<dbReference type="HAMAP" id="MF_00697">
    <property type="entry name" value="UPF0276"/>
    <property type="match status" value="1"/>
</dbReference>
<dbReference type="Gene3D" id="3.20.20.150">
    <property type="entry name" value="Divalent-metal-dependent TIM barrel enzymes"/>
    <property type="match status" value="1"/>
</dbReference>
<name>A0ABW8IX98_9GAMM</name>
<dbReference type="NCBIfam" id="NF003818">
    <property type="entry name" value="PRK05409.1"/>
    <property type="match status" value="1"/>
</dbReference>
<dbReference type="Proteomes" id="UP001620405">
    <property type="component" value="Unassembled WGS sequence"/>
</dbReference>
<reference evidence="2 3" key="1">
    <citation type="submission" date="2020-10" db="EMBL/GenBank/DDBJ databases">
        <title>Phylogeny of dyella-like bacteria.</title>
        <authorList>
            <person name="Fu J."/>
        </authorList>
    </citation>
    <scope>NUCLEOTIDE SEQUENCE [LARGE SCALE GENOMIC DNA]</scope>
    <source>
        <strain evidence="2 3">DHOB07</strain>
    </source>
</reference>
<dbReference type="InterPro" id="IPR036237">
    <property type="entry name" value="Xyl_isomerase-like_sf"/>
</dbReference>
<dbReference type="InterPro" id="IPR007801">
    <property type="entry name" value="MbnB/TglH/ChrH"/>
</dbReference>
<accession>A0ABW8IX98</accession>
<sequence>MRTHDLPAFEGFGLGLRPAHYQEFLDGQVAVDFVEVISENFMVQGGKPLAVLEAVRARYRVAMHGVSLSIGSADGLKLDYLKQLKDLAERIQPLWISDHLCWTGVEGFNSHDLLPLPYTNEAMDVVCAHVNQVQDFLGQPILLENPSTYLSYSQADYSEPAFLAELCRRTGCYFLLDVNNIYVSGVNQGFDLYQYLSAIPKGCVRQMHLAGHSQGENRLIDTHDQPVPSAVWSVYRAACERFGSVASMIERDDNIPPLSELLDELNIARTVASAACQSEECFV</sequence>
<organism evidence="2 3">
    <name type="scientific">Dyella lipolytica</name>
    <dbReference type="NCBI Taxonomy" id="1867835"/>
    <lineage>
        <taxon>Bacteria</taxon>
        <taxon>Pseudomonadati</taxon>
        <taxon>Pseudomonadota</taxon>
        <taxon>Gammaproteobacteria</taxon>
        <taxon>Lysobacterales</taxon>
        <taxon>Rhodanobacteraceae</taxon>
        <taxon>Dyella</taxon>
    </lineage>
</organism>
<gene>
    <name evidence="2" type="ORF">ISP13_13965</name>
</gene>
<dbReference type="SUPFAM" id="SSF51658">
    <property type="entry name" value="Xylose isomerase-like"/>
    <property type="match status" value="1"/>
</dbReference>
<keyword evidence="3" id="KW-1185">Reference proteome</keyword>
<dbReference type="Pfam" id="PF05114">
    <property type="entry name" value="MbnB_TglH_ChrH"/>
    <property type="match status" value="1"/>
</dbReference>
<comment type="caution">
    <text evidence="2">The sequence shown here is derived from an EMBL/GenBank/DDBJ whole genome shotgun (WGS) entry which is preliminary data.</text>
</comment>
<dbReference type="PANTHER" id="PTHR42194:SF1">
    <property type="entry name" value="UPF0276 PROTEIN HI_1600"/>
    <property type="match status" value="1"/>
</dbReference>
<dbReference type="PANTHER" id="PTHR42194">
    <property type="entry name" value="UPF0276 PROTEIN HI_1600"/>
    <property type="match status" value="1"/>
</dbReference>
<protein>
    <recommendedName>
        <fullName evidence="1">UPF0276 protein ISP13_13965</fullName>
    </recommendedName>
</protein>
<proteinExistence type="inferred from homology"/>
<dbReference type="RefSeq" id="WP_284396822.1">
    <property type="nucleotide sequence ID" value="NZ_BSNQ01000003.1"/>
</dbReference>